<dbReference type="Proteomes" id="UP000887226">
    <property type="component" value="Unassembled WGS sequence"/>
</dbReference>
<comment type="caution">
    <text evidence="3">The sequence shown here is derived from an EMBL/GenBank/DDBJ whole genome shotgun (WGS) entry which is preliminary data.</text>
</comment>
<evidence type="ECO:0000256" key="1">
    <source>
        <dbReference type="ARBA" id="ARBA00009686"/>
    </source>
</evidence>
<name>A0A9P7YZQ4_9HELO</name>
<dbReference type="InterPro" id="IPR001200">
    <property type="entry name" value="Phosducin"/>
</dbReference>
<dbReference type="PANTHER" id="PTHR46052">
    <property type="entry name" value="PHOSDUCIN-LIKE PROTEIN"/>
    <property type="match status" value="1"/>
</dbReference>
<dbReference type="CDD" id="cd02987">
    <property type="entry name" value="Phd_like_Phd"/>
    <property type="match status" value="1"/>
</dbReference>
<dbReference type="InterPro" id="IPR024253">
    <property type="entry name" value="Phosducin_thioredoxin-like_dom"/>
</dbReference>
<dbReference type="AlphaFoldDB" id="A0A9P7YZQ4"/>
<dbReference type="SUPFAM" id="SSF52833">
    <property type="entry name" value="Thioredoxin-like"/>
    <property type="match status" value="1"/>
</dbReference>
<dbReference type="Pfam" id="PF02114">
    <property type="entry name" value="Phosducin"/>
    <property type="match status" value="1"/>
</dbReference>
<feature type="domain" description="Phosducin" evidence="2">
    <location>
        <begin position="128"/>
        <end position="278"/>
    </location>
</feature>
<dbReference type="EMBL" id="MU254019">
    <property type="protein sequence ID" value="KAG9242959.1"/>
    <property type="molecule type" value="Genomic_DNA"/>
</dbReference>
<comment type="similarity">
    <text evidence="1">Belongs to the phosducin family.</text>
</comment>
<dbReference type="Gene3D" id="3.40.30.10">
    <property type="entry name" value="Glutaredoxin"/>
    <property type="match status" value="1"/>
</dbReference>
<evidence type="ECO:0000259" key="2">
    <source>
        <dbReference type="Pfam" id="PF02114"/>
    </source>
</evidence>
<gene>
    <name evidence="3" type="ORF">BJ878DRAFT_143518</name>
</gene>
<dbReference type="InterPro" id="IPR036249">
    <property type="entry name" value="Thioredoxin-like_sf"/>
</dbReference>
<dbReference type="PANTHER" id="PTHR46052:SF1">
    <property type="entry name" value="PHOSDUCIN-LIKE PROTEIN"/>
    <property type="match status" value="1"/>
</dbReference>
<proteinExistence type="inferred from homology"/>
<keyword evidence="4" id="KW-1185">Reference proteome</keyword>
<dbReference type="GO" id="GO:0008277">
    <property type="term" value="P:regulation of G protein-coupled receptor signaling pathway"/>
    <property type="evidence" value="ECO:0007669"/>
    <property type="project" value="InterPro"/>
</dbReference>
<dbReference type="OrthoDB" id="70588at2759"/>
<dbReference type="InterPro" id="IPR051499">
    <property type="entry name" value="Phosducin-like_reg"/>
</dbReference>
<sequence>MATRSTAQEEFDNLVSRASKITITHHRDDDLDYAHDREHSDLDEEDEYQKALVEGTMRMPALNSGALHLPHREFDQGRTTGVKGVIADARSYEEARRNGSWRNKFSRSRSTSAEKNKRASTISFLRDDGDSDDEEFLESWREQRREELTRTGSDIRNRRTSPSCRRYGHFDDVDALGYLDAIERVGRDTIIVVVVVDPECPVSQVITDALIPLVSANPTVHFVKVHYEDIEFDNAGVPAILAYKNQGDLFANLTYIIDQIPDNTEFDTAALRDVLKKHNIL</sequence>
<organism evidence="3 4">
    <name type="scientific">Calycina marina</name>
    <dbReference type="NCBI Taxonomy" id="1763456"/>
    <lineage>
        <taxon>Eukaryota</taxon>
        <taxon>Fungi</taxon>
        <taxon>Dikarya</taxon>
        <taxon>Ascomycota</taxon>
        <taxon>Pezizomycotina</taxon>
        <taxon>Leotiomycetes</taxon>
        <taxon>Helotiales</taxon>
        <taxon>Pezizellaceae</taxon>
        <taxon>Calycina</taxon>
    </lineage>
</organism>
<evidence type="ECO:0000313" key="3">
    <source>
        <dbReference type="EMBL" id="KAG9242959.1"/>
    </source>
</evidence>
<protein>
    <submittedName>
        <fullName evidence="3">Thioredoxin-like protein</fullName>
    </submittedName>
</protein>
<evidence type="ECO:0000313" key="4">
    <source>
        <dbReference type="Proteomes" id="UP000887226"/>
    </source>
</evidence>
<reference evidence="3" key="1">
    <citation type="journal article" date="2021" name="IMA Fungus">
        <title>Genomic characterization of three marine fungi, including Emericellopsis atlantica sp. nov. with signatures of a generalist lifestyle and marine biomass degradation.</title>
        <authorList>
            <person name="Hagestad O.C."/>
            <person name="Hou L."/>
            <person name="Andersen J.H."/>
            <person name="Hansen E.H."/>
            <person name="Altermark B."/>
            <person name="Li C."/>
            <person name="Kuhnert E."/>
            <person name="Cox R.J."/>
            <person name="Crous P.W."/>
            <person name="Spatafora J.W."/>
            <person name="Lail K."/>
            <person name="Amirebrahimi M."/>
            <person name="Lipzen A."/>
            <person name="Pangilinan J."/>
            <person name="Andreopoulos W."/>
            <person name="Hayes R.D."/>
            <person name="Ng V."/>
            <person name="Grigoriev I.V."/>
            <person name="Jackson S.A."/>
            <person name="Sutton T.D.S."/>
            <person name="Dobson A.D.W."/>
            <person name="Rama T."/>
        </authorList>
    </citation>
    <scope>NUCLEOTIDE SEQUENCE</scope>
    <source>
        <strain evidence="3">TRa3180A</strain>
    </source>
</reference>
<accession>A0A9P7YZQ4</accession>